<dbReference type="Proteomes" id="UP001596201">
    <property type="component" value="Unassembled WGS sequence"/>
</dbReference>
<sequence>MADDLCLLPAVTIAERVRAGDVSPVDVTRAHLDRIDRRDDDLGAYVTVTRERALAAAEAHTKTVAEGGDPGPLAGVPVGIKDLVDVAGVPTSQGTSLLADEVAESDDPAVARLRDAGAIVLGKTNTPPFARSAVTESDLAGYASTPFGAGYNAGGSSGGSAAAVAAGLATIGYGTDGGGSIRIPASLCGVVGFKPTFGRIPWTARPDAFAHARGNHAGPLTRTVPDAALALDVVAGPDHADPFSLPADGSRPGGHYLDATHTDPDGLSIAYSADLGVFPVADRVEGIVADAAADLADATAATLAHVEVDFGMTLAELVEPKYHRWGPVHTAVLAEHVEREHGIDLTDHPEVVGEEFAQSVADGHETDAVSYKLVNLPHTRIYDALQSVFDEYDLLVTPTLSVAGVENGTIGPTEIDGEAVDPATDWFLTFPFNFGGPPALSVPAGTTDGGLPVGLQIAGQRFDDELVLAAGAALERARPWAHLYETV</sequence>
<dbReference type="InterPro" id="IPR036928">
    <property type="entry name" value="AS_sf"/>
</dbReference>
<organism evidence="2 3">
    <name type="scientific">Salinirubrum litoreum</name>
    <dbReference type="NCBI Taxonomy" id="1126234"/>
    <lineage>
        <taxon>Archaea</taxon>
        <taxon>Methanobacteriati</taxon>
        <taxon>Methanobacteriota</taxon>
        <taxon>Stenosarchaea group</taxon>
        <taxon>Halobacteria</taxon>
        <taxon>Halobacteriales</taxon>
        <taxon>Haloferacaceae</taxon>
        <taxon>Salinirubrum</taxon>
    </lineage>
</organism>
<dbReference type="InterPro" id="IPR020556">
    <property type="entry name" value="Amidase_CS"/>
</dbReference>
<dbReference type="Pfam" id="PF01425">
    <property type="entry name" value="Amidase"/>
    <property type="match status" value="1"/>
</dbReference>
<comment type="caution">
    <text evidence="2">The sequence shown here is derived from an EMBL/GenBank/DDBJ whole genome shotgun (WGS) entry which is preliminary data.</text>
</comment>
<gene>
    <name evidence="2" type="ORF">ACFPJ5_18950</name>
</gene>
<dbReference type="SUPFAM" id="SSF75304">
    <property type="entry name" value="Amidase signature (AS) enzymes"/>
    <property type="match status" value="1"/>
</dbReference>
<dbReference type="AlphaFoldDB" id="A0ABD5RGM6"/>
<proteinExistence type="predicted"/>
<evidence type="ECO:0000313" key="2">
    <source>
        <dbReference type="EMBL" id="MFC5369010.1"/>
    </source>
</evidence>
<feature type="domain" description="Amidase" evidence="1">
    <location>
        <begin position="26"/>
        <end position="468"/>
    </location>
</feature>
<evidence type="ECO:0000313" key="3">
    <source>
        <dbReference type="Proteomes" id="UP001596201"/>
    </source>
</evidence>
<name>A0ABD5RGM6_9EURY</name>
<reference evidence="2 3" key="1">
    <citation type="journal article" date="2019" name="Int. J. Syst. Evol. Microbiol.">
        <title>The Global Catalogue of Microorganisms (GCM) 10K type strain sequencing project: providing services to taxonomists for standard genome sequencing and annotation.</title>
        <authorList>
            <consortium name="The Broad Institute Genomics Platform"/>
            <consortium name="The Broad Institute Genome Sequencing Center for Infectious Disease"/>
            <person name="Wu L."/>
            <person name="Ma J."/>
        </authorList>
    </citation>
    <scope>NUCLEOTIDE SEQUENCE [LARGE SCALE GENOMIC DNA]</scope>
    <source>
        <strain evidence="2 3">CGMCC 1.12237</strain>
    </source>
</reference>
<dbReference type="PROSITE" id="PS00571">
    <property type="entry name" value="AMIDASES"/>
    <property type="match status" value="1"/>
</dbReference>
<evidence type="ECO:0000259" key="1">
    <source>
        <dbReference type="Pfam" id="PF01425"/>
    </source>
</evidence>
<dbReference type="Gene3D" id="3.90.1300.10">
    <property type="entry name" value="Amidase signature (AS) domain"/>
    <property type="match status" value="1"/>
</dbReference>
<dbReference type="InterPro" id="IPR023631">
    <property type="entry name" value="Amidase_dom"/>
</dbReference>
<dbReference type="PANTHER" id="PTHR11895">
    <property type="entry name" value="TRANSAMIDASE"/>
    <property type="match status" value="1"/>
</dbReference>
<dbReference type="EMBL" id="JBHSKX010000004">
    <property type="protein sequence ID" value="MFC5369010.1"/>
    <property type="molecule type" value="Genomic_DNA"/>
</dbReference>
<dbReference type="RefSeq" id="WP_227231067.1">
    <property type="nucleotide sequence ID" value="NZ_JAJCVJ010000003.1"/>
</dbReference>
<dbReference type="PANTHER" id="PTHR11895:SF7">
    <property type="entry name" value="GLUTAMYL-TRNA(GLN) AMIDOTRANSFERASE SUBUNIT A, MITOCHONDRIAL"/>
    <property type="match status" value="1"/>
</dbReference>
<protein>
    <submittedName>
        <fullName evidence="2">Amidase</fullName>
    </submittedName>
</protein>
<dbReference type="InterPro" id="IPR000120">
    <property type="entry name" value="Amidase"/>
</dbReference>
<keyword evidence="3" id="KW-1185">Reference proteome</keyword>
<accession>A0ABD5RGM6</accession>